<sequence>MTFDLNCYGEGIKSLADLVGDFDLRSPMDVHAWYRIEWQAIAELLGFSQELEATLAPLRVISDRVSATNQAGLDAFARWLRRQRPGLSDSHARTQEAVLAQLLTAGEARSELWRVSADPTTLAAGACYDDGGQLRRAFYPDTAPGYFGDGWSGPPPRAESTCGWTTPLVLHLGTFPWVYSSRLDGPPIGARWTSANASPALTGMRAMARQLDPAGNLRQDARQVAAIYEHFTAHTAPLVARLPVYQSGRAVPGQLYRRAGFLYVHQGSLHLEGLSGPRGRITAPAYNYVLRRFACFFALRRAALRALIALPSDVQRIAESSTDPCLRRHVEEVARAG</sequence>
<dbReference type="AlphaFoldDB" id="A0A1I2IDC1"/>
<keyword evidence="2" id="KW-1185">Reference proteome</keyword>
<dbReference type="RefSeq" id="WP_096326568.1">
    <property type="nucleotide sequence ID" value="NZ_FOMX01000063.1"/>
</dbReference>
<organism evidence="1 2">
    <name type="scientific">Nannocystis exedens</name>
    <dbReference type="NCBI Taxonomy" id="54"/>
    <lineage>
        <taxon>Bacteria</taxon>
        <taxon>Pseudomonadati</taxon>
        <taxon>Myxococcota</taxon>
        <taxon>Polyangia</taxon>
        <taxon>Nannocystales</taxon>
        <taxon>Nannocystaceae</taxon>
        <taxon>Nannocystis</taxon>
    </lineage>
</organism>
<dbReference type="EMBL" id="FOMX01000063">
    <property type="protein sequence ID" value="SFF40339.1"/>
    <property type="molecule type" value="Genomic_DNA"/>
</dbReference>
<evidence type="ECO:0000313" key="1">
    <source>
        <dbReference type="EMBL" id="SFF40339.1"/>
    </source>
</evidence>
<evidence type="ECO:0000313" key="2">
    <source>
        <dbReference type="Proteomes" id="UP000199400"/>
    </source>
</evidence>
<proteinExistence type="predicted"/>
<name>A0A1I2IDC1_9BACT</name>
<dbReference type="STRING" id="54.SAMN02745121_08634"/>
<dbReference type="Proteomes" id="UP000199400">
    <property type="component" value="Unassembled WGS sequence"/>
</dbReference>
<gene>
    <name evidence="1" type="ORF">SAMN02745121_08634</name>
</gene>
<reference evidence="2" key="1">
    <citation type="submission" date="2016-10" db="EMBL/GenBank/DDBJ databases">
        <authorList>
            <person name="Varghese N."/>
            <person name="Submissions S."/>
        </authorList>
    </citation>
    <scope>NUCLEOTIDE SEQUENCE [LARGE SCALE GENOMIC DNA]</scope>
    <source>
        <strain evidence="2">ATCC 25963</strain>
    </source>
</reference>
<protein>
    <submittedName>
        <fullName evidence="1">Uncharacterized protein</fullName>
    </submittedName>
</protein>
<accession>A0A1I2IDC1</accession>